<dbReference type="EMBL" id="ML976732">
    <property type="protein sequence ID" value="KAF1967493.1"/>
    <property type="molecule type" value="Genomic_DNA"/>
</dbReference>
<sequence>MADLAEQERYVLDDENGSRASPGHGADIISTPSYFFCGRESAINSDTDNEFNADIDTDDNELDLDTEVNADIDTDDKEPRLMSTANTYKIISTPSSFFCGRGSATDTDTEFYADIDPGNNANESNMALTRRRRAAARRGQPTTPEQPSDPSHLAQDEGPSTKRARRASVSPARLEDSPVKKARRWPVSPSTVEASPIKRGREEFVSPARPDTSPTKKTRRGSVSPFTLEAVRKAHGECISPAQLEVSPVKESVSPCTLQKPDTSIHTTIPPLLLTHSATPPGSLTPPATHSPEQARFKSPEEAKTLTPCSDSFEPSLGKTITDEKEHSKRREGFTPRFLNRLVTATTHAQTRPLRTSPPPASPNAGESKADGDVTHLGPLSKTWPTKSESKSERHAAHMHGVAKLLIQSLEDSELVPFADELAAREKARVKNLEEAKERAKETVQEELQEKAKEELQEKAKETAKEMAKEIEIRKGAKYPGWKMSTREYNGWMAYCRSTSALPEDNKAESSAMEADKEDKEVEGETGN</sequence>
<feature type="compositionally biased region" description="Basic and acidic residues" evidence="1">
    <location>
        <begin position="1"/>
        <end position="12"/>
    </location>
</feature>
<dbReference type="Proteomes" id="UP000800036">
    <property type="component" value="Unassembled WGS sequence"/>
</dbReference>
<feature type="region of interest" description="Disordered" evidence="1">
    <location>
        <begin position="441"/>
        <end position="461"/>
    </location>
</feature>
<name>A0A6A5UQM0_9PLEO</name>
<feature type="compositionally biased region" description="Basic and acidic residues" evidence="1">
    <location>
        <begin position="321"/>
        <end position="334"/>
    </location>
</feature>
<reference evidence="2" key="1">
    <citation type="journal article" date="2020" name="Stud. Mycol.">
        <title>101 Dothideomycetes genomes: a test case for predicting lifestyles and emergence of pathogens.</title>
        <authorList>
            <person name="Haridas S."/>
            <person name="Albert R."/>
            <person name="Binder M."/>
            <person name="Bloem J."/>
            <person name="Labutti K."/>
            <person name="Salamov A."/>
            <person name="Andreopoulos B."/>
            <person name="Baker S."/>
            <person name="Barry K."/>
            <person name="Bills G."/>
            <person name="Bluhm B."/>
            <person name="Cannon C."/>
            <person name="Castanera R."/>
            <person name="Culley D."/>
            <person name="Daum C."/>
            <person name="Ezra D."/>
            <person name="Gonzalez J."/>
            <person name="Henrissat B."/>
            <person name="Kuo A."/>
            <person name="Liang C."/>
            <person name="Lipzen A."/>
            <person name="Lutzoni F."/>
            <person name="Magnuson J."/>
            <person name="Mondo S."/>
            <person name="Nolan M."/>
            <person name="Ohm R."/>
            <person name="Pangilinan J."/>
            <person name="Park H.-J."/>
            <person name="Ramirez L."/>
            <person name="Alfaro M."/>
            <person name="Sun H."/>
            <person name="Tritt A."/>
            <person name="Yoshinaga Y."/>
            <person name="Zwiers L.-H."/>
            <person name="Turgeon B."/>
            <person name="Goodwin S."/>
            <person name="Spatafora J."/>
            <person name="Crous P."/>
            <person name="Grigoriev I."/>
        </authorList>
    </citation>
    <scope>NUCLEOTIDE SEQUENCE</scope>
    <source>
        <strain evidence="2">CBS 107.79</strain>
    </source>
</reference>
<feature type="compositionally biased region" description="Polar residues" evidence="1">
    <location>
        <begin position="140"/>
        <end position="149"/>
    </location>
</feature>
<protein>
    <submittedName>
        <fullName evidence="2">Uncharacterized protein</fullName>
    </submittedName>
</protein>
<evidence type="ECO:0000313" key="2">
    <source>
        <dbReference type="EMBL" id="KAF1967493.1"/>
    </source>
</evidence>
<feature type="compositionally biased region" description="Basic and acidic residues" evidence="1">
    <location>
        <begin position="504"/>
        <end position="520"/>
    </location>
</feature>
<feature type="region of interest" description="Disordered" evidence="1">
    <location>
        <begin position="46"/>
        <end position="79"/>
    </location>
</feature>
<organism evidence="2 3">
    <name type="scientific">Bimuria novae-zelandiae CBS 107.79</name>
    <dbReference type="NCBI Taxonomy" id="1447943"/>
    <lineage>
        <taxon>Eukaryota</taxon>
        <taxon>Fungi</taxon>
        <taxon>Dikarya</taxon>
        <taxon>Ascomycota</taxon>
        <taxon>Pezizomycotina</taxon>
        <taxon>Dothideomycetes</taxon>
        <taxon>Pleosporomycetidae</taxon>
        <taxon>Pleosporales</taxon>
        <taxon>Massarineae</taxon>
        <taxon>Didymosphaeriaceae</taxon>
        <taxon>Bimuria</taxon>
    </lineage>
</organism>
<dbReference type="AlphaFoldDB" id="A0A6A5UQM0"/>
<gene>
    <name evidence="2" type="ORF">BU23DRAFT_659115</name>
</gene>
<feature type="region of interest" description="Disordered" evidence="1">
    <location>
        <begin position="111"/>
        <end position="222"/>
    </location>
</feature>
<feature type="compositionally biased region" description="Acidic residues" evidence="1">
    <location>
        <begin position="47"/>
        <end position="76"/>
    </location>
</feature>
<evidence type="ECO:0000256" key="1">
    <source>
        <dbReference type="SAM" id="MobiDB-lite"/>
    </source>
</evidence>
<feature type="region of interest" description="Disordered" evidence="1">
    <location>
        <begin position="1"/>
        <end position="25"/>
    </location>
</feature>
<accession>A0A6A5UQM0</accession>
<feature type="compositionally biased region" description="Basic and acidic residues" evidence="1">
    <location>
        <begin position="293"/>
        <end position="304"/>
    </location>
</feature>
<evidence type="ECO:0000313" key="3">
    <source>
        <dbReference type="Proteomes" id="UP000800036"/>
    </source>
</evidence>
<feature type="region of interest" description="Disordered" evidence="1">
    <location>
        <begin position="501"/>
        <end position="528"/>
    </location>
</feature>
<feature type="compositionally biased region" description="Polar residues" evidence="1">
    <location>
        <begin position="276"/>
        <end position="292"/>
    </location>
</feature>
<feature type="region of interest" description="Disordered" evidence="1">
    <location>
        <begin position="276"/>
        <end position="389"/>
    </location>
</feature>
<proteinExistence type="predicted"/>
<keyword evidence="3" id="KW-1185">Reference proteome</keyword>
<feature type="compositionally biased region" description="Polar residues" evidence="1">
    <location>
        <begin position="343"/>
        <end position="354"/>
    </location>
</feature>